<dbReference type="RefSeq" id="WP_210119465.1">
    <property type="nucleotide sequence ID" value="NZ_CP054142.1"/>
</dbReference>
<gene>
    <name evidence="6" type="ORF">HRQ91_10315</name>
</gene>
<feature type="transmembrane region" description="Helical" evidence="5">
    <location>
        <begin position="261"/>
        <end position="283"/>
    </location>
</feature>
<dbReference type="Proteomes" id="UP000671908">
    <property type="component" value="Chromosome"/>
</dbReference>
<accession>A0A975F529</accession>
<feature type="transmembrane region" description="Helical" evidence="5">
    <location>
        <begin position="71"/>
        <end position="95"/>
    </location>
</feature>
<evidence type="ECO:0000313" key="7">
    <source>
        <dbReference type="Proteomes" id="UP000671908"/>
    </source>
</evidence>
<evidence type="ECO:0000256" key="4">
    <source>
        <dbReference type="ARBA" id="ARBA00023136"/>
    </source>
</evidence>
<keyword evidence="3 5" id="KW-1133">Transmembrane helix</keyword>
<dbReference type="Gene3D" id="1.20.1530.20">
    <property type="match status" value="1"/>
</dbReference>
<protein>
    <submittedName>
        <fullName evidence="6">Bile acid:sodium symporter family protein</fullName>
    </submittedName>
</protein>
<feature type="transmembrane region" description="Helical" evidence="5">
    <location>
        <begin position="12"/>
        <end position="32"/>
    </location>
</feature>
<keyword evidence="2 5" id="KW-0812">Transmembrane</keyword>
<sequence length="319" mass="34634">MGRSLISEFNAALEKLMPFLTLSGLIIGFLLGSGAGRFSAFAVPLFAFMTFSGTINMNVSDFKHTVMHPMPIFMFLIVFHLIQPFTAWTAASLLLPGDYQIATGLVLLYSIPVAVSSSIWTNIFHGNIPLNITLILIDTFLGPVVTPLIVKIFCGAEITINSASMFMSLVWMIVVPSCLGIAVNQISGGKIPQKFSPILKPASKIALFCVIIINAGKIGHSLHFDMLYVRTGLITLALCFTGFFIANIFAGIIKLPYDQKVSFVFSAGMRNISAALVIAITYFEPRCSIPVVIGISFQQLLTSISGKILLKPETATQKK</sequence>
<dbReference type="GO" id="GO:0016020">
    <property type="term" value="C:membrane"/>
    <property type="evidence" value="ECO:0007669"/>
    <property type="project" value="UniProtKB-SubCell"/>
</dbReference>
<feature type="transmembrane region" description="Helical" evidence="5">
    <location>
        <begin position="205"/>
        <end position="222"/>
    </location>
</feature>
<reference evidence="6 7" key="1">
    <citation type="journal article" date="2021" name="Microbiol. Resour. Announc.">
        <title>Complete Genome Sequences of Three Human Oral Treponema parvum Isolates.</title>
        <authorList>
            <person name="Zeng H."/>
            <person name="Watt R.M."/>
        </authorList>
    </citation>
    <scope>NUCLEOTIDE SEQUENCE [LARGE SCALE GENOMIC DNA]</scope>
    <source>
        <strain evidence="6 7">ATCC 700770</strain>
    </source>
</reference>
<comment type="subcellular location">
    <subcellularLocation>
        <location evidence="1">Membrane</location>
        <topology evidence="1">Multi-pass membrane protein</topology>
    </subcellularLocation>
</comment>
<dbReference type="PANTHER" id="PTHR10361">
    <property type="entry name" value="SODIUM-BILE ACID COTRANSPORTER"/>
    <property type="match status" value="1"/>
</dbReference>
<organism evidence="6 7">
    <name type="scientific">Treponema parvum</name>
    <dbReference type="NCBI Taxonomy" id="138851"/>
    <lineage>
        <taxon>Bacteria</taxon>
        <taxon>Pseudomonadati</taxon>
        <taxon>Spirochaetota</taxon>
        <taxon>Spirochaetia</taxon>
        <taxon>Spirochaetales</taxon>
        <taxon>Treponemataceae</taxon>
        <taxon>Treponema</taxon>
    </lineage>
</organism>
<evidence type="ECO:0000256" key="5">
    <source>
        <dbReference type="SAM" id="Phobius"/>
    </source>
</evidence>
<keyword evidence="4 5" id="KW-0472">Membrane</keyword>
<evidence type="ECO:0000256" key="1">
    <source>
        <dbReference type="ARBA" id="ARBA00004141"/>
    </source>
</evidence>
<keyword evidence="7" id="KW-1185">Reference proteome</keyword>
<dbReference type="AlphaFoldDB" id="A0A975F529"/>
<evidence type="ECO:0000256" key="2">
    <source>
        <dbReference type="ARBA" id="ARBA00022692"/>
    </source>
</evidence>
<evidence type="ECO:0000313" key="6">
    <source>
        <dbReference type="EMBL" id="QTQ14824.1"/>
    </source>
</evidence>
<name>A0A975F529_9SPIR</name>
<evidence type="ECO:0000256" key="3">
    <source>
        <dbReference type="ARBA" id="ARBA00022989"/>
    </source>
</evidence>
<feature type="transmembrane region" description="Helical" evidence="5">
    <location>
        <begin position="165"/>
        <end position="184"/>
    </location>
</feature>
<feature type="transmembrane region" description="Helical" evidence="5">
    <location>
        <begin position="289"/>
        <end position="310"/>
    </location>
</feature>
<feature type="transmembrane region" description="Helical" evidence="5">
    <location>
        <begin position="132"/>
        <end position="153"/>
    </location>
</feature>
<dbReference type="InterPro" id="IPR002657">
    <property type="entry name" value="BilAc:Na_symport/Acr3"/>
</dbReference>
<dbReference type="KEGG" id="tpav:HRQ91_10315"/>
<dbReference type="Pfam" id="PF01758">
    <property type="entry name" value="SBF"/>
    <property type="match status" value="1"/>
</dbReference>
<feature type="transmembrane region" description="Helical" evidence="5">
    <location>
        <begin position="101"/>
        <end position="120"/>
    </location>
</feature>
<dbReference type="EMBL" id="CP054142">
    <property type="protein sequence ID" value="QTQ14824.1"/>
    <property type="molecule type" value="Genomic_DNA"/>
</dbReference>
<feature type="transmembrane region" description="Helical" evidence="5">
    <location>
        <begin position="38"/>
        <end position="59"/>
    </location>
</feature>
<proteinExistence type="predicted"/>
<dbReference type="InterPro" id="IPR038770">
    <property type="entry name" value="Na+/solute_symporter_sf"/>
</dbReference>
<dbReference type="InterPro" id="IPR004710">
    <property type="entry name" value="Bilac:Na_transpt"/>
</dbReference>
<dbReference type="PANTHER" id="PTHR10361:SF28">
    <property type="entry name" value="P3 PROTEIN-RELATED"/>
    <property type="match status" value="1"/>
</dbReference>
<feature type="transmembrane region" description="Helical" evidence="5">
    <location>
        <begin position="228"/>
        <end position="249"/>
    </location>
</feature>